<sequence length="39" mass="4715">YFRELFEKIVKNILAQECLINYFDTENMPATTCVKCLRR</sequence>
<evidence type="ECO:0000313" key="2">
    <source>
        <dbReference type="Proteomes" id="UP000030655"/>
    </source>
</evidence>
<keyword evidence="2" id="KW-1185">Reference proteome</keyword>
<organism evidence="1 2">
    <name type="scientific">Anncaliia algerae PRA339</name>
    <dbReference type="NCBI Taxonomy" id="1288291"/>
    <lineage>
        <taxon>Eukaryota</taxon>
        <taxon>Fungi</taxon>
        <taxon>Fungi incertae sedis</taxon>
        <taxon>Microsporidia</taxon>
        <taxon>Tubulinosematoidea</taxon>
        <taxon>Tubulinosematidae</taxon>
        <taxon>Anncaliia</taxon>
    </lineage>
</organism>
<accession>A0A059EWK9</accession>
<evidence type="ECO:0000313" key="1">
    <source>
        <dbReference type="EMBL" id="KCZ79310.1"/>
    </source>
</evidence>
<dbReference type="Proteomes" id="UP000030655">
    <property type="component" value="Unassembled WGS sequence"/>
</dbReference>
<gene>
    <name evidence="1" type="ORF">H312_03301</name>
</gene>
<dbReference type="EMBL" id="KK365301">
    <property type="protein sequence ID" value="KCZ79310.1"/>
    <property type="molecule type" value="Genomic_DNA"/>
</dbReference>
<reference evidence="1 2" key="2">
    <citation type="submission" date="2014-03" db="EMBL/GenBank/DDBJ databases">
        <title>The Genome Sequence of Anncaliia algerae insect isolate PRA339.</title>
        <authorList>
            <consortium name="The Broad Institute Genome Sequencing Platform"/>
            <consortium name="The Broad Institute Genome Sequencing Center for Infectious Disease"/>
            <person name="Cuomo C."/>
            <person name="Becnel J."/>
            <person name="Sanscrainte N."/>
            <person name="Walker B."/>
            <person name="Young S.K."/>
            <person name="Zeng Q."/>
            <person name="Gargeya S."/>
            <person name="Fitzgerald M."/>
            <person name="Haas B."/>
            <person name="Abouelleil A."/>
            <person name="Alvarado L."/>
            <person name="Arachchi H.M."/>
            <person name="Berlin A.M."/>
            <person name="Chapman S.B."/>
            <person name="Dewar J."/>
            <person name="Goldberg J."/>
            <person name="Griggs A."/>
            <person name="Gujja S."/>
            <person name="Hansen M."/>
            <person name="Howarth C."/>
            <person name="Imamovic A."/>
            <person name="Larimer J."/>
            <person name="McCowan C."/>
            <person name="Murphy C."/>
            <person name="Neiman D."/>
            <person name="Pearson M."/>
            <person name="Priest M."/>
            <person name="Roberts A."/>
            <person name="Saif S."/>
            <person name="Shea T."/>
            <person name="Sisk P."/>
            <person name="Sykes S."/>
            <person name="Wortman J."/>
            <person name="Nusbaum C."/>
            <person name="Birren B."/>
        </authorList>
    </citation>
    <scope>NUCLEOTIDE SEQUENCE [LARGE SCALE GENOMIC DNA]</scope>
    <source>
        <strain evidence="1 2">PRA339</strain>
    </source>
</reference>
<dbReference type="VEuPathDB" id="MicrosporidiaDB:H312_03301"/>
<name>A0A059EWK9_9MICR</name>
<dbReference type="AlphaFoldDB" id="A0A059EWK9"/>
<proteinExistence type="predicted"/>
<reference evidence="2" key="1">
    <citation type="submission" date="2013-02" db="EMBL/GenBank/DDBJ databases">
        <authorList>
            <consortium name="The Broad Institute Genome Sequencing Platform"/>
            <person name="Cuomo C."/>
            <person name="Becnel J."/>
            <person name="Sanscrainte N."/>
            <person name="Walker B."/>
            <person name="Young S.K."/>
            <person name="Zeng Q."/>
            <person name="Gargeya S."/>
            <person name="Fitzgerald M."/>
            <person name="Haas B."/>
            <person name="Abouelleil A."/>
            <person name="Alvarado L."/>
            <person name="Arachchi H.M."/>
            <person name="Berlin A.M."/>
            <person name="Chapman S.B."/>
            <person name="Dewar J."/>
            <person name="Goldberg J."/>
            <person name="Griggs A."/>
            <person name="Gujja S."/>
            <person name="Hansen M."/>
            <person name="Howarth C."/>
            <person name="Imamovic A."/>
            <person name="Larimer J."/>
            <person name="McCowan C."/>
            <person name="Murphy C."/>
            <person name="Neiman D."/>
            <person name="Pearson M."/>
            <person name="Priest M."/>
            <person name="Roberts A."/>
            <person name="Saif S."/>
            <person name="Shea T."/>
            <person name="Sisk P."/>
            <person name="Sykes S."/>
            <person name="Wortman J."/>
            <person name="Nusbaum C."/>
            <person name="Birren B."/>
        </authorList>
    </citation>
    <scope>NUCLEOTIDE SEQUENCE [LARGE SCALE GENOMIC DNA]</scope>
    <source>
        <strain evidence="2">PRA339</strain>
    </source>
</reference>
<feature type="non-terminal residue" evidence="1">
    <location>
        <position position="1"/>
    </location>
</feature>
<protein>
    <submittedName>
        <fullName evidence="1">Uncharacterized protein</fullName>
    </submittedName>
</protein>
<dbReference type="HOGENOM" id="CLU_3322408_0_0_1"/>